<sequence>MCRVPFVVKRLFLLSKQLQQHVAIFFMPIVFNNGCNSKIERKAEGSSTCPQCRKGCTRTGLVKLYLNVESNPQANTSQGNANSLEEKLNNLTLKIHQQENLLTSIKSSAVQHEKDQREMKKTLSCLEGELRSKNSNKSALRQMMLKRYQPRAIEPNRNSSALVLPSCSSRSRLVDLPDRTSGRFNSIYHTSVIRAFAVDDDDEPIQEFGTRHLAVAYLIALSNLRN</sequence>
<reference evidence="3" key="1">
    <citation type="submission" date="2013-03" db="EMBL/GenBank/DDBJ databases">
        <title>The Genome Sequence of Anopheles christyi ACHKN1017.</title>
        <authorList>
            <consortium name="The Broad Institute Genomics Platform"/>
            <person name="Neafsey D.E."/>
            <person name="Besansky N."/>
            <person name="Walker B."/>
            <person name="Young S.K."/>
            <person name="Zeng Q."/>
            <person name="Gargeya S."/>
            <person name="Fitzgerald M."/>
            <person name="Haas B."/>
            <person name="Abouelleil A."/>
            <person name="Allen A.W."/>
            <person name="Alvarado L."/>
            <person name="Arachchi H.M."/>
            <person name="Berlin A.M."/>
            <person name="Chapman S.B."/>
            <person name="Gainer-Dewar J."/>
            <person name="Goldberg J."/>
            <person name="Griggs A."/>
            <person name="Gujja S."/>
            <person name="Hansen M."/>
            <person name="Howarth C."/>
            <person name="Imamovic A."/>
            <person name="Ireland A."/>
            <person name="Larimer J."/>
            <person name="McCowan C."/>
            <person name="Murphy C."/>
            <person name="Pearson M."/>
            <person name="Poon T.W."/>
            <person name="Priest M."/>
            <person name="Roberts A."/>
            <person name="Saif S."/>
            <person name="Shea T."/>
            <person name="Sisk P."/>
            <person name="Sykes S."/>
            <person name="Wortman J."/>
            <person name="Nusbaum C."/>
            <person name="Birren B."/>
        </authorList>
    </citation>
    <scope>NUCLEOTIDE SEQUENCE [LARGE SCALE GENOMIC DNA]</scope>
    <source>
        <strain evidence="3">ACHKN1017</strain>
    </source>
</reference>
<proteinExistence type="predicted"/>
<dbReference type="Proteomes" id="UP000075881">
    <property type="component" value="Unassembled WGS sequence"/>
</dbReference>
<dbReference type="EnsemblMetazoa" id="ACHR007905-RA">
    <property type="protein sequence ID" value="ACHR007905-PA"/>
    <property type="gene ID" value="ACHR007905"/>
</dbReference>
<evidence type="ECO:0000256" key="1">
    <source>
        <dbReference type="SAM" id="Coils"/>
    </source>
</evidence>
<feature type="coiled-coil region" evidence="1">
    <location>
        <begin position="74"/>
        <end position="101"/>
    </location>
</feature>
<evidence type="ECO:0000313" key="2">
    <source>
        <dbReference type="EnsemblMetazoa" id="ACHR007905-PA"/>
    </source>
</evidence>
<keyword evidence="3" id="KW-1185">Reference proteome</keyword>
<dbReference type="VEuPathDB" id="VectorBase:ACHR007905"/>
<protein>
    <submittedName>
        <fullName evidence="2">Uncharacterized protein</fullName>
    </submittedName>
</protein>
<dbReference type="STRING" id="43041.A0A182KAW8"/>
<organism evidence="2 3">
    <name type="scientific">Anopheles christyi</name>
    <dbReference type="NCBI Taxonomy" id="43041"/>
    <lineage>
        <taxon>Eukaryota</taxon>
        <taxon>Metazoa</taxon>
        <taxon>Ecdysozoa</taxon>
        <taxon>Arthropoda</taxon>
        <taxon>Hexapoda</taxon>
        <taxon>Insecta</taxon>
        <taxon>Pterygota</taxon>
        <taxon>Neoptera</taxon>
        <taxon>Endopterygota</taxon>
        <taxon>Diptera</taxon>
        <taxon>Nematocera</taxon>
        <taxon>Culicoidea</taxon>
        <taxon>Culicidae</taxon>
        <taxon>Anophelinae</taxon>
        <taxon>Anopheles</taxon>
    </lineage>
</organism>
<name>A0A182KAW8_9DIPT</name>
<accession>A0A182KAW8</accession>
<reference evidence="2" key="2">
    <citation type="submission" date="2020-05" db="UniProtKB">
        <authorList>
            <consortium name="EnsemblMetazoa"/>
        </authorList>
    </citation>
    <scope>IDENTIFICATION</scope>
    <source>
        <strain evidence="2">ACHKN1017</strain>
    </source>
</reference>
<keyword evidence="1" id="KW-0175">Coiled coil</keyword>
<evidence type="ECO:0000313" key="3">
    <source>
        <dbReference type="Proteomes" id="UP000075881"/>
    </source>
</evidence>
<dbReference type="AlphaFoldDB" id="A0A182KAW8"/>